<dbReference type="Pfam" id="PF19406">
    <property type="entry name" value="PKD_5"/>
    <property type="match status" value="2"/>
</dbReference>
<proteinExistence type="predicted"/>
<name>X1UM06_9ZZZZ</name>
<sequence>SQLANVLAGDIFPNTTGIPLTVSYDVVPVSADACEGDMVRVILTVNPEPALNPNLDKPICSDVVSGIVLGVATGSVSAATYDITNINISAGLTADIGNATAGTGYGVNAIANDKFTNLTNAALTVVYDIVPISAAGCAGNTAQVTLTVNPEP</sequence>
<reference evidence="2" key="1">
    <citation type="journal article" date="2014" name="Front. Microbiol.">
        <title>High frequency of phylogenetically diverse reductive dehalogenase-homologous genes in deep subseafloor sedimentary metagenomes.</title>
        <authorList>
            <person name="Kawai M."/>
            <person name="Futagami T."/>
            <person name="Toyoda A."/>
            <person name="Takaki Y."/>
            <person name="Nishi S."/>
            <person name="Hori S."/>
            <person name="Arai W."/>
            <person name="Tsubouchi T."/>
            <person name="Morono Y."/>
            <person name="Uchiyama I."/>
            <person name="Ito T."/>
            <person name="Fujiyama A."/>
            <person name="Inagaki F."/>
            <person name="Takami H."/>
        </authorList>
    </citation>
    <scope>NUCLEOTIDE SEQUENCE</scope>
    <source>
        <strain evidence="2">Expedition CK06-06</strain>
    </source>
</reference>
<feature type="non-terminal residue" evidence="2">
    <location>
        <position position="152"/>
    </location>
</feature>
<dbReference type="AlphaFoldDB" id="X1UM06"/>
<comment type="caution">
    <text evidence="2">The sequence shown here is derived from an EMBL/GenBank/DDBJ whole genome shotgun (WGS) entry which is preliminary data.</text>
</comment>
<organism evidence="2">
    <name type="scientific">marine sediment metagenome</name>
    <dbReference type="NCBI Taxonomy" id="412755"/>
    <lineage>
        <taxon>unclassified sequences</taxon>
        <taxon>metagenomes</taxon>
        <taxon>ecological metagenomes</taxon>
    </lineage>
</organism>
<evidence type="ECO:0000313" key="2">
    <source>
        <dbReference type="EMBL" id="GAJ18483.1"/>
    </source>
</evidence>
<protein>
    <recommendedName>
        <fullName evidence="1">PKD-like domain-containing protein</fullName>
    </recommendedName>
</protein>
<accession>X1UM06</accession>
<feature type="domain" description="PKD-like" evidence="1">
    <location>
        <begin position="9"/>
        <end position="49"/>
    </location>
</feature>
<dbReference type="EMBL" id="BARW01039174">
    <property type="protein sequence ID" value="GAJ18483.1"/>
    <property type="molecule type" value="Genomic_DNA"/>
</dbReference>
<dbReference type="InterPro" id="IPR045828">
    <property type="entry name" value="PKD_Bacteroidetes"/>
</dbReference>
<feature type="domain" description="PKD-like" evidence="1">
    <location>
        <begin position="108"/>
        <end position="152"/>
    </location>
</feature>
<gene>
    <name evidence="2" type="ORF">S12H4_59788</name>
</gene>
<feature type="non-terminal residue" evidence="2">
    <location>
        <position position="1"/>
    </location>
</feature>
<evidence type="ECO:0000259" key="1">
    <source>
        <dbReference type="Pfam" id="PF19406"/>
    </source>
</evidence>